<keyword evidence="3" id="KW-1185">Reference proteome</keyword>
<dbReference type="RefSeq" id="WP_046904454.1">
    <property type="nucleotide sequence ID" value="NZ_CP011452.2"/>
</dbReference>
<dbReference type="KEGG" id="aay:WYH_03024"/>
<evidence type="ECO:0000256" key="1">
    <source>
        <dbReference type="SAM" id="MobiDB-lite"/>
    </source>
</evidence>
<evidence type="ECO:0000313" key="2">
    <source>
        <dbReference type="EMBL" id="AKH44044.1"/>
    </source>
</evidence>
<dbReference type="PATRIC" id="fig|1267766.3.peg.3060"/>
<feature type="compositionally biased region" description="Low complexity" evidence="1">
    <location>
        <begin position="170"/>
        <end position="192"/>
    </location>
</feature>
<name>A0A0F7KWF2_9SPHN</name>
<organism evidence="2 3">
    <name type="scientific">Croceibacterium atlanticum</name>
    <dbReference type="NCBI Taxonomy" id="1267766"/>
    <lineage>
        <taxon>Bacteria</taxon>
        <taxon>Pseudomonadati</taxon>
        <taxon>Pseudomonadota</taxon>
        <taxon>Alphaproteobacteria</taxon>
        <taxon>Sphingomonadales</taxon>
        <taxon>Erythrobacteraceae</taxon>
        <taxon>Croceibacterium</taxon>
    </lineage>
</organism>
<evidence type="ECO:0000313" key="3">
    <source>
        <dbReference type="Proteomes" id="UP000034392"/>
    </source>
</evidence>
<sequence>MADLAFGKEIELPAGALRRALSAALPLYVWTCGEDDDGSADCAVPFRRSQLIMGRSAGMIVTMTLEPGWPAAAERSHHVFTLALHHPTTEDRDLAERMLAVTALALCQADREGSQCRFEGGPWLDNGQVEQVAEQVMNGKGLPAAIAAFGPVQAAVDGGEPSRPEQVQTPGAKADAPPAAPEPARAPFVRRAGGFGRKGL</sequence>
<accession>A0A0F7KWF2</accession>
<dbReference type="EMBL" id="CP011452">
    <property type="protein sequence ID" value="AKH44044.1"/>
    <property type="molecule type" value="Genomic_DNA"/>
</dbReference>
<feature type="region of interest" description="Disordered" evidence="1">
    <location>
        <begin position="155"/>
        <end position="200"/>
    </location>
</feature>
<proteinExistence type="predicted"/>
<dbReference type="OrthoDB" id="7499652at2"/>
<dbReference type="STRING" id="1267766.WYH_03024"/>
<dbReference type="Proteomes" id="UP000034392">
    <property type="component" value="Chromosome"/>
</dbReference>
<protein>
    <submittedName>
        <fullName evidence="2">Uncharacterized protein</fullName>
    </submittedName>
</protein>
<reference evidence="2" key="1">
    <citation type="submission" date="2015-05" db="EMBL/GenBank/DDBJ databases">
        <title>The complete genome of Altererythrobacter atlanticus strain 26DY36.</title>
        <authorList>
            <person name="Wu Y.-H."/>
            <person name="Cheng H."/>
            <person name="Wu X.-W."/>
        </authorList>
    </citation>
    <scope>NUCLEOTIDE SEQUENCE [LARGE SCALE GENOMIC DNA]</scope>
    <source>
        <strain evidence="2">26DY36</strain>
    </source>
</reference>
<dbReference type="AlphaFoldDB" id="A0A0F7KWF2"/>
<gene>
    <name evidence="2" type="ORF">WYH_03024</name>
</gene>